<dbReference type="GO" id="GO:0000408">
    <property type="term" value="C:EKC/KEOPS complex"/>
    <property type="evidence" value="ECO:0007669"/>
    <property type="project" value="TreeGrafter"/>
</dbReference>
<feature type="compositionally biased region" description="Gly residues" evidence="10">
    <location>
        <begin position="15"/>
        <end position="24"/>
    </location>
</feature>
<dbReference type="Ensembl" id="ENSEAST00005018052.2">
    <property type="protein sequence ID" value="ENSEASP00005016619.1"/>
    <property type="gene ID" value="ENSEASG00005011498.2"/>
</dbReference>
<dbReference type="GO" id="GO:0070525">
    <property type="term" value="P:tRNA threonylcarbamoyladenosine metabolic process"/>
    <property type="evidence" value="ECO:0007669"/>
    <property type="project" value="TreeGrafter"/>
</dbReference>
<comment type="subunit">
    <text evidence="8">Component of the EKC/KEOPS complex composed of at least GON7, TP53RK, TPRKB, OSGEP and LAGE3; the whole complex dimerizes.</text>
</comment>
<evidence type="ECO:0000256" key="5">
    <source>
        <dbReference type="ARBA" id="ARBA00022694"/>
    </source>
</evidence>
<dbReference type="InterPro" id="IPR015419">
    <property type="entry name" value="CTAG/Pcc1"/>
</dbReference>
<dbReference type="GO" id="GO:0008033">
    <property type="term" value="P:tRNA processing"/>
    <property type="evidence" value="ECO:0007669"/>
    <property type="project" value="UniProtKB-KW"/>
</dbReference>
<dbReference type="OMA" id="PAQKEFN"/>
<accession>A0A8C4PMF8</accession>
<comment type="function">
    <text evidence="7">Component of the EKC/KEOPS complex that is required for the formation of a threonylcarbamoyl group on adenosine at position 37 (t(6)A37) in tRNAs that read codons beginning with adenine. The complex is probably involved in the transfer of the threonylcarbamoyl moiety of threonylcarbamoyl-AMP (TC-AMP) to the N6 group of A37. LAGE3 functions as a dimerization module for the complex.</text>
</comment>
<dbReference type="AlphaFoldDB" id="A0A8C4PMF8"/>
<evidence type="ECO:0000256" key="2">
    <source>
        <dbReference type="ARBA" id="ARBA00004496"/>
    </source>
</evidence>
<name>A0A8C4PMF8_EQUAS</name>
<dbReference type="Gene3D" id="3.30.310.50">
    <property type="entry name" value="Alpha-D-phosphohexomutase, C-terminal domain"/>
    <property type="match status" value="1"/>
</dbReference>
<comment type="subcellular location">
    <subcellularLocation>
        <location evidence="2">Cytoplasm</location>
    </subcellularLocation>
    <subcellularLocation>
        <location evidence="1">Nucleus</location>
    </subcellularLocation>
</comment>
<dbReference type="Proteomes" id="UP000694387">
    <property type="component" value="Chromosome 21"/>
</dbReference>
<evidence type="ECO:0000256" key="1">
    <source>
        <dbReference type="ARBA" id="ARBA00004123"/>
    </source>
</evidence>
<reference evidence="11" key="2">
    <citation type="submission" date="2025-08" db="UniProtKB">
        <authorList>
            <consortium name="Ensembl"/>
        </authorList>
    </citation>
    <scope>IDENTIFICATION</scope>
</reference>
<feature type="region of interest" description="Disordered" evidence="10">
    <location>
        <begin position="1"/>
        <end position="32"/>
    </location>
</feature>
<evidence type="ECO:0000256" key="9">
    <source>
        <dbReference type="ARBA" id="ARBA00076355"/>
    </source>
</evidence>
<evidence type="ECO:0000313" key="12">
    <source>
        <dbReference type="Proteomes" id="UP000694387"/>
    </source>
</evidence>
<sequence length="177" mass="18263">MSTAKEGTGAAASGRSGGPGGLGGPEKRCPVAGGPSSLPLQFTFTVPLPSPTEAEITLQFLTPNTELQGPAQKEFNVNSSILVVLLTAADPCQLQISNPSCLDQISLVVQTLQSFVPSSFTNHQQGKGAKFTLGPLPGSASFSRALISGVAATLLFQPNILLVMALRSQGPRVLFSD</sequence>
<organism evidence="11 12">
    <name type="scientific">Equus asinus</name>
    <name type="common">Donkey</name>
    <name type="synonym">Equus africanus asinus</name>
    <dbReference type="NCBI Taxonomy" id="9793"/>
    <lineage>
        <taxon>Eukaryota</taxon>
        <taxon>Metazoa</taxon>
        <taxon>Chordata</taxon>
        <taxon>Craniata</taxon>
        <taxon>Vertebrata</taxon>
        <taxon>Euteleostomi</taxon>
        <taxon>Mammalia</taxon>
        <taxon>Eutheria</taxon>
        <taxon>Laurasiatheria</taxon>
        <taxon>Perissodactyla</taxon>
        <taxon>Equidae</taxon>
        <taxon>Equus</taxon>
    </lineage>
</organism>
<keyword evidence="12" id="KW-1185">Reference proteome</keyword>
<evidence type="ECO:0000313" key="11">
    <source>
        <dbReference type="Ensembl" id="ENSEASP00005016619.1"/>
    </source>
</evidence>
<dbReference type="PANTHER" id="PTHR31283:SF5">
    <property type="entry name" value="EKC_KEOPS COMPLEX SUBUNIT LAGE3"/>
    <property type="match status" value="1"/>
</dbReference>
<dbReference type="Pfam" id="PF09341">
    <property type="entry name" value="Pcc1"/>
    <property type="match status" value="1"/>
</dbReference>
<comment type="similarity">
    <text evidence="3">Belongs to the CTAG/PCC1 family.</text>
</comment>
<keyword evidence="5" id="KW-0819">tRNA processing</keyword>
<dbReference type="PANTHER" id="PTHR31283">
    <property type="entry name" value="EKC/KEOPS COMPLEX SUBUNIT PCC1 FAMILY MEMBER"/>
    <property type="match status" value="1"/>
</dbReference>
<evidence type="ECO:0000256" key="6">
    <source>
        <dbReference type="ARBA" id="ARBA00023242"/>
    </source>
</evidence>
<dbReference type="GeneTree" id="ENSGT01140000282702"/>
<protein>
    <recommendedName>
        <fullName evidence="9">L antigen family member 3</fullName>
    </recommendedName>
</protein>
<dbReference type="GO" id="GO:0005737">
    <property type="term" value="C:cytoplasm"/>
    <property type="evidence" value="ECO:0007669"/>
    <property type="project" value="UniProtKB-SubCell"/>
</dbReference>
<dbReference type="GO" id="GO:0005634">
    <property type="term" value="C:nucleus"/>
    <property type="evidence" value="ECO:0007669"/>
    <property type="project" value="UniProtKB-SubCell"/>
</dbReference>
<keyword evidence="6" id="KW-0539">Nucleus</keyword>
<evidence type="ECO:0000256" key="8">
    <source>
        <dbReference type="ARBA" id="ARBA00062157"/>
    </source>
</evidence>
<keyword evidence="4" id="KW-0963">Cytoplasm</keyword>
<reference evidence="11" key="3">
    <citation type="submission" date="2025-09" db="UniProtKB">
        <authorList>
            <consortium name="Ensembl"/>
        </authorList>
    </citation>
    <scope>IDENTIFICATION</scope>
</reference>
<evidence type="ECO:0000256" key="7">
    <source>
        <dbReference type="ARBA" id="ARBA00053047"/>
    </source>
</evidence>
<evidence type="ECO:0000256" key="3">
    <source>
        <dbReference type="ARBA" id="ARBA00007073"/>
    </source>
</evidence>
<proteinExistence type="inferred from homology"/>
<dbReference type="FunFam" id="3.30.310.50:FF:000005">
    <property type="entry name" value="L antigen family member 3"/>
    <property type="match status" value="1"/>
</dbReference>
<evidence type="ECO:0000256" key="10">
    <source>
        <dbReference type="SAM" id="MobiDB-lite"/>
    </source>
</evidence>
<evidence type="ECO:0000256" key="4">
    <source>
        <dbReference type="ARBA" id="ARBA00022490"/>
    </source>
</evidence>
<reference evidence="11 12" key="1">
    <citation type="journal article" date="2020" name="Nat. Commun.">
        <title>Donkey genomes provide new insights into domestication and selection for coat color.</title>
        <authorList>
            <person name="Wang"/>
            <person name="C."/>
            <person name="Li"/>
            <person name="H."/>
            <person name="Guo"/>
            <person name="Y."/>
            <person name="Huang"/>
            <person name="J."/>
            <person name="Sun"/>
            <person name="Y."/>
            <person name="Min"/>
            <person name="J."/>
            <person name="Wang"/>
            <person name="J."/>
            <person name="Fang"/>
            <person name="X."/>
            <person name="Zhao"/>
            <person name="Z."/>
            <person name="Wang"/>
            <person name="S."/>
            <person name="Zhang"/>
            <person name="Y."/>
            <person name="Liu"/>
            <person name="Q."/>
            <person name="Jiang"/>
            <person name="Q."/>
            <person name="Wang"/>
            <person name="X."/>
            <person name="Guo"/>
            <person name="Y."/>
            <person name="Yang"/>
            <person name="C."/>
            <person name="Wang"/>
            <person name="Y."/>
            <person name="Tian"/>
            <person name="F."/>
            <person name="Zhuang"/>
            <person name="G."/>
            <person name="Fan"/>
            <person name="Y."/>
            <person name="Gao"/>
            <person name="Q."/>
            <person name="Li"/>
            <person name="Y."/>
            <person name="Ju"/>
            <person name="Z."/>
            <person name="Li"/>
            <person name="J."/>
            <person name="Li"/>
            <person name="R."/>
            <person name="Hou"/>
            <person name="M."/>
            <person name="Yang"/>
            <person name="G."/>
            <person name="Liu"/>
            <person name="G."/>
            <person name="Liu"/>
            <person name="W."/>
            <person name="Guo"/>
            <person name="J."/>
            <person name="Pan"/>
            <person name="S."/>
            <person name="Fan"/>
            <person name="G."/>
            <person name="Zhang"/>
            <person name="W."/>
            <person name="Zhang"/>
            <person name="R."/>
            <person name="Yu"/>
            <person name="J."/>
            <person name="Zhang"/>
            <person name="X."/>
            <person name="Yin"/>
            <person name="Q."/>
            <person name="Ji"/>
            <person name="C."/>
            <person name="Jin"/>
            <person name="Y."/>
            <person name="Yue"/>
            <person name="G."/>
            <person name="Liu"/>
            <person name="M."/>
            <person name="Xu"/>
            <person name="J."/>
            <person name="Liu"/>
            <person name="S."/>
            <person name="Jordana"/>
            <person name="J."/>
            <person name="Noce"/>
            <person name="A."/>
            <person name="Amills"/>
            <person name="M."/>
            <person name="Wu"/>
            <person name="D.D."/>
            <person name="Li"/>
            <person name="S."/>
            <person name="Zhou"/>
            <person name="X. and Zhong"/>
            <person name="J."/>
        </authorList>
    </citation>
    <scope>NUCLEOTIDE SEQUENCE [LARGE SCALE GENOMIC DNA]</scope>
</reference>